<dbReference type="EMBL" id="HBJA01137689">
    <property type="protein sequence ID" value="CAE0836015.1"/>
    <property type="molecule type" value="Transcribed_RNA"/>
</dbReference>
<organism evidence="1">
    <name type="scientific">Eutreptiella gymnastica</name>
    <dbReference type="NCBI Taxonomy" id="73025"/>
    <lineage>
        <taxon>Eukaryota</taxon>
        <taxon>Discoba</taxon>
        <taxon>Euglenozoa</taxon>
        <taxon>Euglenida</taxon>
        <taxon>Spirocuta</taxon>
        <taxon>Euglenophyceae</taxon>
        <taxon>Eutreptiales</taxon>
        <taxon>Eutreptiaceae</taxon>
        <taxon>Eutreptiella</taxon>
    </lineage>
</organism>
<accession>A0A7S4GG33</accession>
<sequence length="119" mass="13335">MNWETQFSLPPNASVCQRTTIFDIMQLMHAALRMAGFRAGCQLVNVFALALFSCTLLQSSHLNFLALRPNILFSIPGQIVALEVHVVFVEMSGAQFSHLTAKSYPSKGSGNWKMFLFFF</sequence>
<name>A0A7S4GG33_9EUGL</name>
<protein>
    <submittedName>
        <fullName evidence="1">Uncharacterized protein</fullName>
    </submittedName>
</protein>
<dbReference type="AlphaFoldDB" id="A0A7S4GG33"/>
<gene>
    <name evidence="1" type="ORF">EGYM00163_LOCUS47369</name>
</gene>
<evidence type="ECO:0000313" key="1">
    <source>
        <dbReference type="EMBL" id="CAE0836015.1"/>
    </source>
</evidence>
<reference evidence="1" key="1">
    <citation type="submission" date="2021-01" db="EMBL/GenBank/DDBJ databases">
        <authorList>
            <person name="Corre E."/>
            <person name="Pelletier E."/>
            <person name="Niang G."/>
            <person name="Scheremetjew M."/>
            <person name="Finn R."/>
            <person name="Kale V."/>
            <person name="Holt S."/>
            <person name="Cochrane G."/>
            <person name="Meng A."/>
            <person name="Brown T."/>
            <person name="Cohen L."/>
        </authorList>
    </citation>
    <scope>NUCLEOTIDE SEQUENCE</scope>
    <source>
        <strain evidence="1">CCMP1594</strain>
    </source>
</reference>
<proteinExistence type="predicted"/>